<name>A0A4Q7ZUG1_9ACTN</name>
<accession>A0A4Q7ZUG1</accession>
<dbReference type="GO" id="GO:0006633">
    <property type="term" value="P:fatty acid biosynthetic process"/>
    <property type="evidence" value="ECO:0007669"/>
    <property type="project" value="InterPro"/>
</dbReference>
<feature type="domain" description="Beta-ketoacyl-[acyl-carrier-protein] synthase III C-terminal" evidence="3">
    <location>
        <begin position="258"/>
        <end position="341"/>
    </location>
</feature>
<evidence type="ECO:0000256" key="2">
    <source>
        <dbReference type="ARBA" id="ARBA00023315"/>
    </source>
</evidence>
<dbReference type="RefSeq" id="WP_242625165.1">
    <property type="nucleotide sequence ID" value="NZ_SHKY01000001.1"/>
</dbReference>
<keyword evidence="2" id="KW-0012">Acyltransferase</keyword>
<proteinExistence type="predicted"/>
<evidence type="ECO:0000259" key="3">
    <source>
        <dbReference type="Pfam" id="PF08541"/>
    </source>
</evidence>
<evidence type="ECO:0000313" key="6">
    <source>
        <dbReference type="Proteomes" id="UP000292564"/>
    </source>
</evidence>
<feature type="domain" description="Beta-ketoacyl-[acyl-carrier-protein] synthase III N-terminal" evidence="4">
    <location>
        <begin position="118"/>
        <end position="202"/>
    </location>
</feature>
<keyword evidence="1" id="KW-0808">Transferase</keyword>
<protein>
    <submittedName>
        <fullName evidence="5">3-oxoacyl-[acyl-carrier-protein] synthase-3</fullName>
    </submittedName>
</protein>
<dbReference type="AlphaFoldDB" id="A0A4Q7ZUG1"/>
<organism evidence="5 6">
    <name type="scientific">Krasilnikovia cinnamomea</name>
    <dbReference type="NCBI Taxonomy" id="349313"/>
    <lineage>
        <taxon>Bacteria</taxon>
        <taxon>Bacillati</taxon>
        <taxon>Actinomycetota</taxon>
        <taxon>Actinomycetes</taxon>
        <taxon>Micromonosporales</taxon>
        <taxon>Micromonosporaceae</taxon>
        <taxon>Krasilnikovia</taxon>
    </lineage>
</organism>
<evidence type="ECO:0000256" key="1">
    <source>
        <dbReference type="ARBA" id="ARBA00022679"/>
    </source>
</evidence>
<dbReference type="GO" id="GO:0044550">
    <property type="term" value="P:secondary metabolite biosynthetic process"/>
    <property type="evidence" value="ECO:0007669"/>
    <property type="project" value="TreeGrafter"/>
</dbReference>
<evidence type="ECO:0000259" key="4">
    <source>
        <dbReference type="Pfam" id="PF08545"/>
    </source>
</evidence>
<dbReference type="Proteomes" id="UP000292564">
    <property type="component" value="Unassembled WGS sequence"/>
</dbReference>
<dbReference type="InterPro" id="IPR016039">
    <property type="entry name" value="Thiolase-like"/>
</dbReference>
<dbReference type="SUPFAM" id="SSF53901">
    <property type="entry name" value="Thiolase-like"/>
    <property type="match status" value="1"/>
</dbReference>
<dbReference type="InterPro" id="IPR013751">
    <property type="entry name" value="ACP_syn_III_N"/>
</dbReference>
<keyword evidence="6" id="KW-1185">Reference proteome</keyword>
<dbReference type="Pfam" id="PF08545">
    <property type="entry name" value="ACP_syn_III"/>
    <property type="match status" value="1"/>
</dbReference>
<dbReference type="PANTHER" id="PTHR34069">
    <property type="entry name" value="3-OXOACYL-[ACYL-CARRIER-PROTEIN] SYNTHASE 3"/>
    <property type="match status" value="1"/>
</dbReference>
<comment type="caution">
    <text evidence="5">The sequence shown here is derived from an EMBL/GenBank/DDBJ whole genome shotgun (WGS) entry which is preliminary data.</text>
</comment>
<gene>
    <name evidence="5" type="ORF">EV385_6167</name>
</gene>
<dbReference type="InterPro" id="IPR013747">
    <property type="entry name" value="ACP_syn_III_C"/>
</dbReference>
<evidence type="ECO:0000313" key="5">
    <source>
        <dbReference type="EMBL" id="RZU54219.1"/>
    </source>
</evidence>
<dbReference type="PANTHER" id="PTHR34069:SF3">
    <property type="entry name" value="ACYL-COA:ACYL-COA ALKYLTRANSFERASE"/>
    <property type="match status" value="1"/>
</dbReference>
<reference evidence="5 6" key="1">
    <citation type="submission" date="2019-02" db="EMBL/GenBank/DDBJ databases">
        <title>Sequencing the genomes of 1000 actinobacteria strains.</title>
        <authorList>
            <person name="Klenk H.-P."/>
        </authorList>
    </citation>
    <scope>NUCLEOTIDE SEQUENCE [LARGE SCALE GENOMIC DNA]</scope>
    <source>
        <strain evidence="5 6">DSM 45162</strain>
    </source>
</reference>
<dbReference type="EMBL" id="SHKY01000001">
    <property type="protein sequence ID" value="RZU54219.1"/>
    <property type="molecule type" value="Genomic_DNA"/>
</dbReference>
<dbReference type="GO" id="GO:0004315">
    <property type="term" value="F:3-oxoacyl-[acyl-carrier-protein] synthase activity"/>
    <property type="evidence" value="ECO:0007669"/>
    <property type="project" value="InterPro"/>
</dbReference>
<sequence length="349" mass="38386">MTHTRFESIGAYLPSTVVTTRELVAQMSYQPPFDLEQITGIAERRVHDKRPDSLEDSFVLARRAAQDCLSRSRYAAADLDVVISASITRYHGDRVFQFEPSFAHQLARSLGATRAIHFDVSNACAGMLTGVAVLDRMIRAGVVRNGLVVSGEQITAIAETAVKEISELYDPQFGSLTVGDSGAAVILDESTSEADRIHYVELMTCSEYSHLCIGKPSDRNQGIALYTDNHQMHKEDRSRLWSRFQTDFLAKRGTTFAEEGYDYVVHHQVGSKFIRNVNNHGEKAFGTPMPESLSVVEKYGNTSSTSHFVVLHDHLRSGRARPGAKYLLVPAASGVVTGCVSATISSLEV</sequence>
<dbReference type="Pfam" id="PF08541">
    <property type="entry name" value="ACP_syn_III_C"/>
    <property type="match status" value="1"/>
</dbReference>
<dbReference type="Gene3D" id="3.40.47.10">
    <property type="match status" value="2"/>
</dbReference>